<evidence type="ECO:0000313" key="1">
    <source>
        <dbReference type="EMBL" id="OCT85747.1"/>
    </source>
</evidence>
<evidence type="ECO:0000313" key="2">
    <source>
        <dbReference type="Proteomes" id="UP000694892"/>
    </source>
</evidence>
<accession>A0A974D5X1</accession>
<name>A0A974D5X1_XENLA</name>
<organism evidence="1 2">
    <name type="scientific">Xenopus laevis</name>
    <name type="common">African clawed frog</name>
    <dbReference type="NCBI Taxonomy" id="8355"/>
    <lineage>
        <taxon>Eukaryota</taxon>
        <taxon>Metazoa</taxon>
        <taxon>Chordata</taxon>
        <taxon>Craniata</taxon>
        <taxon>Vertebrata</taxon>
        <taxon>Euteleostomi</taxon>
        <taxon>Amphibia</taxon>
        <taxon>Batrachia</taxon>
        <taxon>Anura</taxon>
        <taxon>Pipoidea</taxon>
        <taxon>Pipidae</taxon>
        <taxon>Xenopodinae</taxon>
        <taxon>Xenopus</taxon>
        <taxon>Xenopus</taxon>
    </lineage>
</organism>
<proteinExistence type="predicted"/>
<sequence length="80" mass="8993">MRCFHGYLMYKKSLPSREKRGNGETGTSILGSAAWQGAHKSINIGDLQVWQSLGAVHDIVLMYWSYLRLPVTVCINGMSY</sequence>
<dbReference type="EMBL" id="CM004472">
    <property type="protein sequence ID" value="OCT85747.1"/>
    <property type="molecule type" value="Genomic_DNA"/>
</dbReference>
<dbReference type="Proteomes" id="UP000694892">
    <property type="component" value="Chromosome 4L"/>
</dbReference>
<reference evidence="2" key="1">
    <citation type="journal article" date="2016" name="Nature">
        <title>Genome evolution in the allotetraploid frog Xenopus laevis.</title>
        <authorList>
            <person name="Session A.M."/>
            <person name="Uno Y."/>
            <person name="Kwon T."/>
            <person name="Chapman J.A."/>
            <person name="Toyoda A."/>
            <person name="Takahashi S."/>
            <person name="Fukui A."/>
            <person name="Hikosaka A."/>
            <person name="Suzuki A."/>
            <person name="Kondo M."/>
            <person name="van Heeringen S.J."/>
            <person name="Quigley I."/>
            <person name="Heinz S."/>
            <person name="Ogino H."/>
            <person name="Ochi H."/>
            <person name="Hellsten U."/>
            <person name="Lyons J.B."/>
            <person name="Simakov O."/>
            <person name="Putnam N."/>
            <person name="Stites J."/>
            <person name="Kuroki Y."/>
            <person name="Tanaka T."/>
            <person name="Michiue T."/>
            <person name="Watanabe M."/>
            <person name="Bogdanovic O."/>
            <person name="Lister R."/>
            <person name="Georgiou G."/>
            <person name="Paranjpe S.S."/>
            <person name="van Kruijsbergen I."/>
            <person name="Shu S."/>
            <person name="Carlson J."/>
            <person name="Kinoshita T."/>
            <person name="Ohta Y."/>
            <person name="Mawaribuchi S."/>
            <person name="Jenkins J."/>
            <person name="Grimwood J."/>
            <person name="Schmutz J."/>
            <person name="Mitros T."/>
            <person name="Mozaffari S.V."/>
            <person name="Suzuki Y."/>
            <person name="Haramoto Y."/>
            <person name="Yamamoto T.S."/>
            <person name="Takagi C."/>
            <person name="Heald R."/>
            <person name="Miller K."/>
            <person name="Haudenschild C."/>
            <person name="Kitzman J."/>
            <person name="Nakayama T."/>
            <person name="Izutsu Y."/>
            <person name="Robert J."/>
            <person name="Fortriede J."/>
            <person name="Burns K."/>
            <person name="Lotay V."/>
            <person name="Karimi K."/>
            <person name="Yasuoka Y."/>
            <person name="Dichmann D.S."/>
            <person name="Flajnik M.F."/>
            <person name="Houston D.W."/>
            <person name="Shendure J."/>
            <person name="DuPasquier L."/>
            <person name="Vize P.D."/>
            <person name="Zorn A.M."/>
            <person name="Ito M."/>
            <person name="Marcotte E.M."/>
            <person name="Wallingford J.B."/>
            <person name="Ito Y."/>
            <person name="Asashima M."/>
            <person name="Ueno N."/>
            <person name="Matsuda Y."/>
            <person name="Veenstra G.J."/>
            <person name="Fujiyama A."/>
            <person name="Harland R.M."/>
            <person name="Taira M."/>
            <person name="Rokhsar D.S."/>
        </authorList>
    </citation>
    <scope>NUCLEOTIDE SEQUENCE [LARGE SCALE GENOMIC DNA]</scope>
    <source>
        <strain evidence="2">J</strain>
    </source>
</reference>
<protein>
    <submittedName>
        <fullName evidence="1">Uncharacterized protein</fullName>
    </submittedName>
</protein>
<gene>
    <name evidence="1" type="ORF">XELAEV_18023919mg</name>
</gene>
<dbReference type="AlphaFoldDB" id="A0A974D5X1"/>